<evidence type="ECO:0000313" key="2">
    <source>
        <dbReference type="EMBL" id="KAH0809136.1"/>
    </source>
</evidence>
<reference evidence="2" key="1">
    <citation type="journal article" date="2020" name="J Insects Food Feed">
        <title>The yellow mealworm (Tenebrio molitor) genome: a resource for the emerging insects as food and feed industry.</title>
        <authorList>
            <person name="Eriksson T."/>
            <person name="Andere A."/>
            <person name="Kelstrup H."/>
            <person name="Emery V."/>
            <person name="Picard C."/>
        </authorList>
    </citation>
    <scope>NUCLEOTIDE SEQUENCE</scope>
    <source>
        <strain evidence="2">Stoneville</strain>
        <tissue evidence="2">Whole head</tissue>
    </source>
</reference>
<evidence type="ECO:0000313" key="3">
    <source>
        <dbReference type="Proteomes" id="UP000719412"/>
    </source>
</evidence>
<reference evidence="2" key="2">
    <citation type="submission" date="2021-08" db="EMBL/GenBank/DDBJ databases">
        <authorList>
            <person name="Eriksson T."/>
        </authorList>
    </citation>
    <scope>NUCLEOTIDE SEQUENCE</scope>
    <source>
        <strain evidence="2">Stoneville</strain>
        <tissue evidence="2">Whole head</tissue>
    </source>
</reference>
<feature type="region of interest" description="Disordered" evidence="1">
    <location>
        <begin position="1"/>
        <end position="45"/>
    </location>
</feature>
<name>A0A8J6LDL3_TENMO</name>
<keyword evidence="3" id="KW-1185">Reference proteome</keyword>
<feature type="compositionally biased region" description="Polar residues" evidence="1">
    <location>
        <begin position="19"/>
        <end position="28"/>
    </location>
</feature>
<dbReference type="EMBL" id="JABDTM020028316">
    <property type="protein sequence ID" value="KAH0809136.1"/>
    <property type="molecule type" value="Genomic_DNA"/>
</dbReference>
<sequence>MNHQQMFQKLCAKPKFPSPTKSDTSPTAESGVFSGANLAGEEPPSMVQAREELEVSMDVKRIAKEVEDYVKNRRVTFEEKMFEKFYEN</sequence>
<proteinExistence type="predicted"/>
<comment type="caution">
    <text evidence="2">The sequence shown here is derived from an EMBL/GenBank/DDBJ whole genome shotgun (WGS) entry which is preliminary data.</text>
</comment>
<gene>
    <name evidence="2" type="ORF">GEV33_013654</name>
</gene>
<protein>
    <submittedName>
        <fullName evidence="2">Uncharacterized protein</fullName>
    </submittedName>
</protein>
<organism evidence="2 3">
    <name type="scientific">Tenebrio molitor</name>
    <name type="common">Yellow mealworm beetle</name>
    <dbReference type="NCBI Taxonomy" id="7067"/>
    <lineage>
        <taxon>Eukaryota</taxon>
        <taxon>Metazoa</taxon>
        <taxon>Ecdysozoa</taxon>
        <taxon>Arthropoda</taxon>
        <taxon>Hexapoda</taxon>
        <taxon>Insecta</taxon>
        <taxon>Pterygota</taxon>
        <taxon>Neoptera</taxon>
        <taxon>Endopterygota</taxon>
        <taxon>Coleoptera</taxon>
        <taxon>Polyphaga</taxon>
        <taxon>Cucujiformia</taxon>
        <taxon>Tenebrionidae</taxon>
        <taxon>Tenebrio</taxon>
    </lineage>
</organism>
<dbReference type="Proteomes" id="UP000719412">
    <property type="component" value="Unassembled WGS sequence"/>
</dbReference>
<accession>A0A8J6LDL3</accession>
<dbReference type="AlphaFoldDB" id="A0A8J6LDL3"/>
<evidence type="ECO:0000256" key="1">
    <source>
        <dbReference type="SAM" id="MobiDB-lite"/>
    </source>
</evidence>